<dbReference type="EMBL" id="QJKJ01015304">
    <property type="protein sequence ID" value="RDX62746.1"/>
    <property type="molecule type" value="Genomic_DNA"/>
</dbReference>
<evidence type="ECO:0000313" key="1">
    <source>
        <dbReference type="EMBL" id="RDX62746.1"/>
    </source>
</evidence>
<dbReference type="Proteomes" id="UP000257109">
    <property type="component" value="Unassembled WGS sequence"/>
</dbReference>
<evidence type="ECO:0000313" key="2">
    <source>
        <dbReference type="Proteomes" id="UP000257109"/>
    </source>
</evidence>
<accession>A0A371E9N9</accession>
<dbReference type="AlphaFoldDB" id="A0A371E9N9"/>
<keyword evidence="2" id="KW-1185">Reference proteome</keyword>
<feature type="non-terminal residue" evidence="1">
    <location>
        <position position="1"/>
    </location>
</feature>
<name>A0A371E9N9_MUCPR</name>
<protein>
    <submittedName>
        <fullName evidence="1">Uncharacterized protein</fullName>
    </submittedName>
</protein>
<gene>
    <name evidence="1" type="ORF">CR513_58890</name>
</gene>
<proteinExistence type="predicted"/>
<sequence>MAYDQVGQERKLQLQKLEELILRKEFKVGQKVRDEANNRMFKVNGYQLKPYYEGPNLVSNVGKVCFRPSPSQHQFHAKTSSMSTLSQSIILLLFLSFAESMPTLECKKSKESPDKGNSAKRKVI</sequence>
<reference evidence="1" key="1">
    <citation type="submission" date="2018-05" db="EMBL/GenBank/DDBJ databases">
        <title>Draft genome of Mucuna pruriens seed.</title>
        <authorList>
            <person name="Nnadi N.E."/>
            <person name="Vos R."/>
            <person name="Hasami M.H."/>
            <person name="Devisetty U.K."/>
            <person name="Aguiy J.C."/>
        </authorList>
    </citation>
    <scope>NUCLEOTIDE SEQUENCE [LARGE SCALE GENOMIC DNA]</scope>
    <source>
        <strain evidence="1">JCA_2017</strain>
    </source>
</reference>
<comment type="caution">
    <text evidence="1">The sequence shown here is derived from an EMBL/GenBank/DDBJ whole genome shotgun (WGS) entry which is preliminary data.</text>
</comment>
<organism evidence="1 2">
    <name type="scientific">Mucuna pruriens</name>
    <name type="common">Velvet bean</name>
    <name type="synonym">Dolichos pruriens</name>
    <dbReference type="NCBI Taxonomy" id="157652"/>
    <lineage>
        <taxon>Eukaryota</taxon>
        <taxon>Viridiplantae</taxon>
        <taxon>Streptophyta</taxon>
        <taxon>Embryophyta</taxon>
        <taxon>Tracheophyta</taxon>
        <taxon>Spermatophyta</taxon>
        <taxon>Magnoliopsida</taxon>
        <taxon>eudicotyledons</taxon>
        <taxon>Gunneridae</taxon>
        <taxon>Pentapetalae</taxon>
        <taxon>rosids</taxon>
        <taxon>fabids</taxon>
        <taxon>Fabales</taxon>
        <taxon>Fabaceae</taxon>
        <taxon>Papilionoideae</taxon>
        <taxon>50 kb inversion clade</taxon>
        <taxon>NPAAA clade</taxon>
        <taxon>indigoferoid/millettioid clade</taxon>
        <taxon>Phaseoleae</taxon>
        <taxon>Mucuna</taxon>
    </lineage>
</organism>